<gene>
    <name evidence="2" type="ORF">SAMN05421693_11567</name>
</gene>
<dbReference type="Proteomes" id="UP000199496">
    <property type="component" value="Unassembled WGS sequence"/>
</dbReference>
<dbReference type="AlphaFoldDB" id="A0A1H9CZE8"/>
<reference evidence="2 3" key="1">
    <citation type="submission" date="2016-10" db="EMBL/GenBank/DDBJ databases">
        <authorList>
            <person name="de Groot N.N."/>
        </authorList>
    </citation>
    <scope>NUCLEOTIDE SEQUENCE [LARGE SCALE GENOMIC DNA]</scope>
    <source>
        <strain evidence="2 3">B7-7</strain>
    </source>
</reference>
<name>A0A1H9CZE8_9GAMM</name>
<dbReference type="PANTHER" id="PTHR42951">
    <property type="entry name" value="METALLO-BETA-LACTAMASE DOMAIN-CONTAINING"/>
    <property type="match status" value="1"/>
</dbReference>
<accession>A0A1H9CZE8</accession>
<dbReference type="InterPro" id="IPR050855">
    <property type="entry name" value="NDM-1-like"/>
</dbReference>
<dbReference type="OrthoDB" id="9802991at2"/>
<keyword evidence="3" id="KW-1185">Reference proteome</keyword>
<dbReference type="InterPro" id="IPR001279">
    <property type="entry name" value="Metallo-B-lactamas"/>
</dbReference>
<protein>
    <submittedName>
        <fullName evidence="2">Metallo-beta-lactamase superfamily protein</fullName>
    </submittedName>
</protein>
<evidence type="ECO:0000313" key="3">
    <source>
        <dbReference type="Proteomes" id="UP000199496"/>
    </source>
</evidence>
<sequence length="320" mass="35124">MNQPHFQDLDHGITLIDAQVVRPGLAASYLIVENGRAAFVETGTSHSVPVLLKVLEHKGLSREQVDYVIPTHVHLDHAGGAGTLMAQLPNARLVTHPRGTRHMIDPSRLIAGATAVYGEAIMARNFGTLLPIPEDRVIQARDGDSLSLGGRELVFLDTPGHALHHCCVVDEKGQGIYTGDTFGIAYRELDTPQGPFVYPTTTPVQFDPQALHASVDRLVAQGLDYMYLTHFGRVGGDALGRLQSDQHEMIEAFLALGHAHRQDGEGRHQALWDGMMALFVKRLADHGCQLPESRIRELLAMDVELNVQGLEVWLDKQPAE</sequence>
<dbReference type="SMART" id="SM00849">
    <property type="entry name" value="Lactamase_B"/>
    <property type="match status" value="1"/>
</dbReference>
<dbReference type="Gene3D" id="3.60.15.10">
    <property type="entry name" value="Ribonuclease Z/Hydroxyacylglutathione hydrolase-like"/>
    <property type="match status" value="1"/>
</dbReference>
<dbReference type="STRING" id="867345.SAMN05421693_11567"/>
<dbReference type="SUPFAM" id="SSF56281">
    <property type="entry name" value="Metallo-hydrolase/oxidoreductase"/>
    <property type="match status" value="1"/>
</dbReference>
<organism evidence="2 3">
    <name type="scientific">Ectothiorhodospira magna</name>
    <dbReference type="NCBI Taxonomy" id="867345"/>
    <lineage>
        <taxon>Bacteria</taxon>
        <taxon>Pseudomonadati</taxon>
        <taxon>Pseudomonadota</taxon>
        <taxon>Gammaproteobacteria</taxon>
        <taxon>Chromatiales</taxon>
        <taxon>Ectothiorhodospiraceae</taxon>
        <taxon>Ectothiorhodospira</taxon>
    </lineage>
</organism>
<evidence type="ECO:0000259" key="1">
    <source>
        <dbReference type="SMART" id="SM00849"/>
    </source>
</evidence>
<evidence type="ECO:0000313" key="2">
    <source>
        <dbReference type="EMBL" id="SEQ06616.1"/>
    </source>
</evidence>
<dbReference type="RefSeq" id="WP_090206753.1">
    <property type="nucleotide sequence ID" value="NZ_FOFO01000015.1"/>
</dbReference>
<proteinExistence type="predicted"/>
<dbReference type="InterPro" id="IPR037482">
    <property type="entry name" value="ST1585_MBL-fold"/>
</dbReference>
<feature type="domain" description="Metallo-beta-lactamase" evidence="1">
    <location>
        <begin position="25"/>
        <end position="230"/>
    </location>
</feature>
<dbReference type="PANTHER" id="PTHR42951:SF22">
    <property type="entry name" value="METALLO BETA-LACTAMASE SUPERFAMILY LIPOPROTEIN"/>
    <property type="match status" value="1"/>
</dbReference>
<dbReference type="InterPro" id="IPR036866">
    <property type="entry name" value="RibonucZ/Hydroxyglut_hydro"/>
</dbReference>
<dbReference type="EMBL" id="FOFO01000015">
    <property type="protein sequence ID" value="SEQ06616.1"/>
    <property type="molecule type" value="Genomic_DNA"/>
</dbReference>
<dbReference type="Pfam" id="PF00753">
    <property type="entry name" value="Lactamase_B"/>
    <property type="match status" value="1"/>
</dbReference>
<dbReference type="CDD" id="cd07726">
    <property type="entry name" value="ST1585-like_MBL-fold"/>
    <property type="match status" value="1"/>
</dbReference>